<comment type="caution">
    <text evidence="2">The sequence shown here is derived from an EMBL/GenBank/DDBJ whole genome shotgun (WGS) entry which is preliminary data.</text>
</comment>
<organism evidence="2 3">
    <name type="scientific">Pseudoduganella dura</name>
    <dbReference type="NCBI Taxonomy" id="321982"/>
    <lineage>
        <taxon>Bacteria</taxon>
        <taxon>Pseudomonadati</taxon>
        <taxon>Pseudomonadota</taxon>
        <taxon>Betaproteobacteria</taxon>
        <taxon>Burkholderiales</taxon>
        <taxon>Oxalobacteraceae</taxon>
        <taxon>Telluria group</taxon>
        <taxon>Pseudoduganella</taxon>
    </lineage>
</organism>
<dbReference type="OrthoDB" id="8755149at2"/>
<keyword evidence="1" id="KW-0472">Membrane</keyword>
<evidence type="ECO:0000313" key="3">
    <source>
        <dbReference type="Proteomes" id="UP000431684"/>
    </source>
</evidence>
<protein>
    <submittedName>
        <fullName evidence="2">Uncharacterized protein</fullName>
    </submittedName>
</protein>
<keyword evidence="3" id="KW-1185">Reference proteome</keyword>
<sequence length="234" mass="25821">MPAPAPPTRSDRIFVTVNRVLSLLVLLGLLAGAAVIAYLFWSNGPDERPGVVKVEDQTMETGKAVALSFQEAEQINMADTEMIRLTIDAGDGKYSGRNFQTRNVLFVSTMDKPARWLFKDHKNVVSVVEQLQESAQSRKDLPTLALYVEFSAHQPGSNVKHKDSQLAVGFSRPDGSGFTPVLKDVARVLSHRVVDGRRVSVLFQRDTAIWQASISLADFTVVSERQIEKLPSAI</sequence>
<name>A0A6I3XFY0_9BURK</name>
<dbReference type="Proteomes" id="UP000431684">
    <property type="component" value="Unassembled WGS sequence"/>
</dbReference>
<evidence type="ECO:0000256" key="1">
    <source>
        <dbReference type="SAM" id="Phobius"/>
    </source>
</evidence>
<dbReference type="RefSeq" id="WP_155709062.1">
    <property type="nucleotide sequence ID" value="NZ_BMWU01000011.1"/>
</dbReference>
<accession>A0A6I3XFY0</accession>
<feature type="transmembrane region" description="Helical" evidence="1">
    <location>
        <begin position="20"/>
        <end position="41"/>
    </location>
</feature>
<reference evidence="2 3" key="1">
    <citation type="submission" date="2019-11" db="EMBL/GenBank/DDBJ databases">
        <title>Draft Genome Sequences of Six Type Strains of the Genus Massilia.</title>
        <authorList>
            <person name="Miess H."/>
            <person name="Frediansyah A."/>
            <person name="Goeker M."/>
            <person name="Gross H."/>
        </authorList>
    </citation>
    <scope>NUCLEOTIDE SEQUENCE [LARGE SCALE GENOMIC DNA]</scope>
    <source>
        <strain evidence="2 3">DSM 17513</strain>
    </source>
</reference>
<proteinExistence type="predicted"/>
<dbReference type="EMBL" id="WNWM01000002">
    <property type="protein sequence ID" value="MUI13233.1"/>
    <property type="molecule type" value="Genomic_DNA"/>
</dbReference>
<dbReference type="AlphaFoldDB" id="A0A6I3XFY0"/>
<evidence type="ECO:0000313" key="2">
    <source>
        <dbReference type="EMBL" id="MUI13233.1"/>
    </source>
</evidence>
<gene>
    <name evidence="2" type="ORF">GJV26_12290</name>
</gene>
<keyword evidence="1" id="KW-0812">Transmembrane</keyword>
<keyword evidence="1" id="KW-1133">Transmembrane helix</keyword>